<protein>
    <submittedName>
        <fullName evidence="1">Uncharacterized protein</fullName>
    </submittedName>
</protein>
<comment type="caution">
    <text evidence="1">The sequence shown here is derived from an EMBL/GenBank/DDBJ whole genome shotgun (WGS) entry which is preliminary data.</text>
</comment>
<accession>A0AAV4T4I1</accession>
<dbReference type="Proteomes" id="UP001054837">
    <property type="component" value="Unassembled WGS sequence"/>
</dbReference>
<dbReference type="EMBL" id="BPLQ01008932">
    <property type="protein sequence ID" value="GIY40432.1"/>
    <property type="molecule type" value="Genomic_DNA"/>
</dbReference>
<reference evidence="1 2" key="1">
    <citation type="submission" date="2021-06" db="EMBL/GenBank/DDBJ databases">
        <title>Caerostris darwini draft genome.</title>
        <authorList>
            <person name="Kono N."/>
            <person name="Arakawa K."/>
        </authorList>
    </citation>
    <scope>NUCLEOTIDE SEQUENCE [LARGE SCALE GENOMIC DNA]</scope>
</reference>
<evidence type="ECO:0000313" key="1">
    <source>
        <dbReference type="EMBL" id="GIY40432.1"/>
    </source>
</evidence>
<gene>
    <name evidence="1" type="ORF">CDAR_585111</name>
</gene>
<evidence type="ECO:0000313" key="2">
    <source>
        <dbReference type="Proteomes" id="UP001054837"/>
    </source>
</evidence>
<name>A0AAV4T4I1_9ARAC</name>
<organism evidence="1 2">
    <name type="scientific">Caerostris darwini</name>
    <dbReference type="NCBI Taxonomy" id="1538125"/>
    <lineage>
        <taxon>Eukaryota</taxon>
        <taxon>Metazoa</taxon>
        <taxon>Ecdysozoa</taxon>
        <taxon>Arthropoda</taxon>
        <taxon>Chelicerata</taxon>
        <taxon>Arachnida</taxon>
        <taxon>Araneae</taxon>
        <taxon>Araneomorphae</taxon>
        <taxon>Entelegynae</taxon>
        <taxon>Araneoidea</taxon>
        <taxon>Araneidae</taxon>
        <taxon>Caerostris</taxon>
    </lineage>
</organism>
<sequence>MTLITDNRFSLVRIKFAEIRGPVELPPGCASCFSEFPLQGEMRKITQSSSYDKICQDKETHAIASGMRFLLFRISSPRRDAEDYAVIFVSIRLMKLLPFQNGQVVSRKESSGRGFI</sequence>
<proteinExistence type="predicted"/>
<keyword evidence="2" id="KW-1185">Reference proteome</keyword>
<dbReference type="AlphaFoldDB" id="A0AAV4T4I1"/>